<sequence>MPCFRCSERQTDPVRGSSPWHRVVISGEQVLVCPTCRPAPDWDAILDRCNRCASTRLAKALGTVLCRDCGARKEPDRHAPELKDTASQHPPAQPQPQLAEHASPAGEPPRPLVRPFAAARDEPGATGQPAATDAHTRPEAAQAETERSFADSTGTGAPVSLPDRDGALAADVDAALSRMFGRPRPVS</sequence>
<feature type="compositionally biased region" description="Basic and acidic residues" evidence="1">
    <location>
        <begin position="134"/>
        <end position="149"/>
    </location>
</feature>
<proteinExistence type="predicted"/>
<evidence type="ECO:0000313" key="2">
    <source>
        <dbReference type="EMBL" id="CUU60386.1"/>
    </source>
</evidence>
<reference evidence="3" key="1">
    <citation type="submission" date="2015-11" db="EMBL/GenBank/DDBJ databases">
        <authorList>
            <person name="Varghese N."/>
        </authorList>
    </citation>
    <scope>NUCLEOTIDE SEQUENCE [LARGE SCALE GENOMIC DNA]</scope>
    <source>
        <strain evidence="3">DSM 45899</strain>
    </source>
</reference>
<name>A0A0S4QZH5_9ACTN</name>
<accession>A0A0S4QZH5</accession>
<feature type="compositionally biased region" description="Basic and acidic residues" evidence="1">
    <location>
        <begin position="73"/>
        <end position="86"/>
    </location>
</feature>
<organism evidence="2 3">
    <name type="scientific">Parafrankia irregularis</name>
    <dbReference type="NCBI Taxonomy" id="795642"/>
    <lineage>
        <taxon>Bacteria</taxon>
        <taxon>Bacillati</taxon>
        <taxon>Actinomycetota</taxon>
        <taxon>Actinomycetes</taxon>
        <taxon>Frankiales</taxon>
        <taxon>Frankiaceae</taxon>
        <taxon>Parafrankia</taxon>
    </lineage>
</organism>
<protein>
    <submittedName>
        <fullName evidence="2">Uncharacterized protein</fullName>
    </submittedName>
</protein>
<evidence type="ECO:0000256" key="1">
    <source>
        <dbReference type="SAM" id="MobiDB-lite"/>
    </source>
</evidence>
<dbReference type="Proteomes" id="UP000198802">
    <property type="component" value="Unassembled WGS sequence"/>
</dbReference>
<dbReference type="EMBL" id="FAOZ01000039">
    <property type="protein sequence ID" value="CUU60386.1"/>
    <property type="molecule type" value="Genomic_DNA"/>
</dbReference>
<evidence type="ECO:0000313" key="3">
    <source>
        <dbReference type="Proteomes" id="UP000198802"/>
    </source>
</evidence>
<feature type="compositionally biased region" description="Low complexity" evidence="1">
    <location>
        <begin position="87"/>
        <end position="102"/>
    </location>
</feature>
<gene>
    <name evidence="2" type="ORF">Ga0074812_13920</name>
</gene>
<dbReference type="AlphaFoldDB" id="A0A0S4QZH5"/>
<keyword evidence="3" id="KW-1185">Reference proteome</keyword>
<feature type="region of interest" description="Disordered" evidence="1">
    <location>
        <begin position="73"/>
        <end position="165"/>
    </location>
</feature>